<gene>
    <name evidence="1" type="ORF">SAMN04490178_11463</name>
</gene>
<dbReference type="RefSeq" id="WP_091747711.1">
    <property type="nucleotide sequence ID" value="NZ_FODY01000014.1"/>
</dbReference>
<dbReference type="Gene3D" id="1.10.150.240">
    <property type="entry name" value="Putative phosphatase, domain 2"/>
    <property type="match status" value="1"/>
</dbReference>
<dbReference type="Gene3D" id="3.40.50.1000">
    <property type="entry name" value="HAD superfamily/HAD-like"/>
    <property type="match status" value="1"/>
</dbReference>
<protein>
    <submittedName>
        <fullName evidence="1">Phosphoglycolate phosphatase</fullName>
    </submittedName>
</protein>
<evidence type="ECO:0000313" key="1">
    <source>
        <dbReference type="EMBL" id="SEP23075.1"/>
    </source>
</evidence>
<dbReference type="InterPro" id="IPR023214">
    <property type="entry name" value="HAD_sf"/>
</dbReference>
<dbReference type="PANTHER" id="PTHR43434">
    <property type="entry name" value="PHOSPHOGLYCOLATE PHOSPHATASE"/>
    <property type="match status" value="1"/>
</dbReference>
<dbReference type="STRING" id="112903.SAMN04490178_11463"/>
<dbReference type="InterPro" id="IPR023198">
    <property type="entry name" value="PGP-like_dom2"/>
</dbReference>
<dbReference type="Pfam" id="PF13419">
    <property type="entry name" value="HAD_2"/>
    <property type="match status" value="1"/>
</dbReference>
<dbReference type="PANTHER" id="PTHR43434:SF1">
    <property type="entry name" value="PHOSPHOGLYCOLATE PHOSPHATASE"/>
    <property type="match status" value="1"/>
</dbReference>
<organism evidence="1 2">
    <name type="scientific">Propionispora vibrioides</name>
    <dbReference type="NCBI Taxonomy" id="112903"/>
    <lineage>
        <taxon>Bacteria</taxon>
        <taxon>Bacillati</taxon>
        <taxon>Bacillota</taxon>
        <taxon>Negativicutes</taxon>
        <taxon>Selenomonadales</taxon>
        <taxon>Sporomusaceae</taxon>
        <taxon>Propionispora</taxon>
    </lineage>
</organism>
<dbReference type="SFLD" id="SFLDG01135">
    <property type="entry name" value="C1.5.6:_HAD__Beta-PGM__Phospha"/>
    <property type="match status" value="1"/>
</dbReference>
<dbReference type="SFLD" id="SFLDG01129">
    <property type="entry name" value="C1.5:_HAD__Beta-PGM__Phosphata"/>
    <property type="match status" value="1"/>
</dbReference>
<name>A0A1H8W5Z6_9FIRM</name>
<dbReference type="InterPro" id="IPR006439">
    <property type="entry name" value="HAD-SF_hydro_IA"/>
</dbReference>
<dbReference type="AlphaFoldDB" id="A0A1H8W5Z6"/>
<dbReference type="SUPFAM" id="SSF56784">
    <property type="entry name" value="HAD-like"/>
    <property type="match status" value="1"/>
</dbReference>
<dbReference type="GO" id="GO:0008967">
    <property type="term" value="F:phosphoglycolate phosphatase activity"/>
    <property type="evidence" value="ECO:0007669"/>
    <property type="project" value="TreeGrafter"/>
</dbReference>
<dbReference type="EMBL" id="FODY01000014">
    <property type="protein sequence ID" value="SEP23075.1"/>
    <property type="molecule type" value="Genomic_DNA"/>
</dbReference>
<keyword evidence="2" id="KW-1185">Reference proteome</keyword>
<dbReference type="OrthoDB" id="9792518at2"/>
<reference evidence="1 2" key="1">
    <citation type="submission" date="2016-10" db="EMBL/GenBank/DDBJ databases">
        <authorList>
            <person name="de Groot N.N."/>
        </authorList>
    </citation>
    <scope>NUCLEOTIDE SEQUENCE [LARGE SCALE GENOMIC DNA]</scope>
    <source>
        <strain evidence="1 2">DSM 13305</strain>
    </source>
</reference>
<dbReference type="InterPro" id="IPR050155">
    <property type="entry name" value="HAD-like_hydrolase_sf"/>
</dbReference>
<dbReference type="SFLD" id="SFLDS00003">
    <property type="entry name" value="Haloacid_Dehalogenase"/>
    <property type="match status" value="1"/>
</dbReference>
<evidence type="ECO:0000313" key="2">
    <source>
        <dbReference type="Proteomes" id="UP000198847"/>
    </source>
</evidence>
<accession>A0A1H8W5Z6</accession>
<dbReference type="Proteomes" id="UP000198847">
    <property type="component" value="Unassembled WGS sequence"/>
</dbReference>
<dbReference type="NCBIfam" id="TIGR01549">
    <property type="entry name" value="HAD-SF-IA-v1"/>
    <property type="match status" value="1"/>
</dbReference>
<dbReference type="InterPro" id="IPR041492">
    <property type="entry name" value="HAD_2"/>
</dbReference>
<proteinExistence type="predicted"/>
<dbReference type="GO" id="GO:0006281">
    <property type="term" value="P:DNA repair"/>
    <property type="evidence" value="ECO:0007669"/>
    <property type="project" value="TreeGrafter"/>
</dbReference>
<dbReference type="GO" id="GO:0005829">
    <property type="term" value="C:cytosol"/>
    <property type="evidence" value="ECO:0007669"/>
    <property type="project" value="TreeGrafter"/>
</dbReference>
<sequence>MNKYKGIIFDLDGTLLDTLSDLANSVNEVLAVYGYPTHTKEAYRLKIGRGFRNLIEQSMPENTDTAIIEAGLQRFLEAYDRNYCKETKPYEGIVPVLRALRRNGILLAVNSNKRDDYTRQLIKLLLPDIEFVAIYGEREGVAKKPDPQAAWEIAKQMALDTKDILYVGDSKTDMVTATNAGMNSIGVLWGFRDEKELDEHKATYIVKRPQGIYNIAVFGS</sequence>
<dbReference type="InterPro" id="IPR036412">
    <property type="entry name" value="HAD-like_sf"/>
</dbReference>